<feature type="domain" description="BON" evidence="4">
    <location>
        <begin position="43"/>
        <end position="110"/>
    </location>
</feature>
<feature type="region of interest" description="Disordered" evidence="2">
    <location>
        <begin position="190"/>
        <end position="227"/>
    </location>
</feature>
<feature type="chain" id="PRO_5047292057" evidence="3">
    <location>
        <begin position="18"/>
        <end position="227"/>
    </location>
</feature>
<dbReference type="PROSITE" id="PS50914">
    <property type="entry name" value="BON"/>
    <property type="match status" value="2"/>
</dbReference>
<organism evidence="5 6">
    <name type="scientific">Mesopusillimonas faecipullorum</name>
    <dbReference type="NCBI Taxonomy" id="2755040"/>
    <lineage>
        <taxon>Bacteria</taxon>
        <taxon>Pseudomonadati</taxon>
        <taxon>Pseudomonadota</taxon>
        <taxon>Betaproteobacteria</taxon>
        <taxon>Burkholderiales</taxon>
        <taxon>Alcaligenaceae</taxon>
        <taxon>Mesopusillimonas</taxon>
    </lineage>
</organism>
<evidence type="ECO:0000256" key="1">
    <source>
        <dbReference type="ARBA" id="ARBA00022729"/>
    </source>
</evidence>
<dbReference type="Proteomes" id="UP000776983">
    <property type="component" value="Unassembled WGS sequence"/>
</dbReference>
<evidence type="ECO:0000259" key="4">
    <source>
        <dbReference type="PROSITE" id="PS50914"/>
    </source>
</evidence>
<proteinExistence type="predicted"/>
<evidence type="ECO:0000256" key="3">
    <source>
        <dbReference type="SAM" id="SignalP"/>
    </source>
</evidence>
<gene>
    <name evidence="5" type="ORF">H0484_08010</name>
</gene>
<dbReference type="InterPro" id="IPR007055">
    <property type="entry name" value="BON_dom"/>
</dbReference>
<evidence type="ECO:0000256" key="2">
    <source>
        <dbReference type="SAM" id="MobiDB-lite"/>
    </source>
</evidence>
<evidence type="ECO:0000313" key="6">
    <source>
        <dbReference type="Proteomes" id="UP000776983"/>
    </source>
</evidence>
<evidence type="ECO:0000313" key="5">
    <source>
        <dbReference type="EMBL" id="MCB5363692.1"/>
    </source>
</evidence>
<dbReference type="InterPro" id="IPR014004">
    <property type="entry name" value="Transpt-assoc_nodulatn_dom_bac"/>
</dbReference>
<dbReference type="SMART" id="SM00749">
    <property type="entry name" value="BON"/>
    <property type="match status" value="2"/>
</dbReference>
<dbReference type="PANTHER" id="PTHR34606">
    <property type="entry name" value="BON DOMAIN-CONTAINING PROTEIN"/>
    <property type="match status" value="1"/>
</dbReference>
<dbReference type="PANTHER" id="PTHR34606:SF4">
    <property type="entry name" value="OUTER MEMBRANE LIPOPROTEIN DOLP"/>
    <property type="match status" value="1"/>
</dbReference>
<keyword evidence="6" id="KW-1185">Reference proteome</keyword>
<feature type="signal peptide" evidence="3">
    <location>
        <begin position="1"/>
        <end position="17"/>
    </location>
</feature>
<dbReference type="EMBL" id="JACDXW010000003">
    <property type="protein sequence ID" value="MCB5363692.1"/>
    <property type="molecule type" value="Genomic_DNA"/>
</dbReference>
<protein>
    <submittedName>
        <fullName evidence="5">BON domain-containing protein</fullName>
    </submittedName>
</protein>
<comment type="caution">
    <text evidence="5">The sequence shown here is derived from an EMBL/GenBank/DDBJ whole genome shotgun (WGS) entry which is preliminary data.</text>
</comment>
<dbReference type="Pfam" id="PF04972">
    <property type="entry name" value="BON"/>
    <property type="match status" value="2"/>
</dbReference>
<dbReference type="InterPro" id="IPR051686">
    <property type="entry name" value="Lipoprotein_DolP"/>
</dbReference>
<feature type="compositionally biased region" description="Polar residues" evidence="2">
    <location>
        <begin position="202"/>
        <end position="212"/>
    </location>
</feature>
<keyword evidence="1 3" id="KW-0732">Signal</keyword>
<name>A0ABS8CCW1_9BURK</name>
<dbReference type="Gene3D" id="3.40.1520.20">
    <property type="match status" value="1"/>
</dbReference>
<feature type="domain" description="BON" evidence="4">
    <location>
        <begin position="119"/>
        <end position="186"/>
    </location>
</feature>
<sequence>MALCLALAGLGTLAGCAPLVIGGAAATTASVATDRRTAGEQLEDKTIQIKISNDLAKMLENRGRTNVVSYAGRVLLLGDVPTEADKQQAEEIASKVEHVRQVYNQIRVGDITPLSVRSNDTWLTTKVTSALINTQGVPTRTISVTTERGIVYLMGKLTSTEAQIAAKAASGVSGVNKVVTLFDIVSPESVAGNSGQAAPVTSVPTTSSNHMSEPTPDSAEVQAIPVQ</sequence>
<reference evidence="5 6" key="1">
    <citation type="submission" date="2020-07" db="EMBL/GenBank/DDBJ databases">
        <title>Pusillimonas sp. nov., isolated from poultry manure in Taiwan.</title>
        <authorList>
            <person name="Lin S.-Y."/>
            <person name="Tang Y.-S."/>
            <person name="Young C.-C."/>
        </authorList>
    </citation>
    <scope>NUCLEOTIDE SEQUENCE [LARGE SCALE GENOMIC DNA]</scope>
    <source>
        <strain evidence="5 6">CC-YST705</strain>
    </source>
</reference>
<accession>A0ABS8CCW1</accession>